<keyword evidence="3" id="KW-0378">Hydrolase</keyword>
<reference evidence="3 4" key="1">
    <citation type="journal article" date="2019" name="Syst. Appl. Microbiol.">
        <title>New species of pathogenic Pseudomonas isolated from citrus in Tunisia: Proposal of Pseudomonas kairouanensis sp. nov. and Pseudomonas nabeulensis sp. nov.</title>
        <authorList>
            <person name="Oueslati M."/>
            <person name="Mulet M."/>
            <person name="Gomila M."/>
            <person name="Berge O."/>
            <person name="Hajlaoui M.R."/>
            <person name="Lalucat J."/>
            <person name="Sadfi-Zouaoui N."/>
            <person name="Garcia-Valdes E."/>
        </authorList>
    </citation>
    <scope>NUCLEOTIDE SEQUENCE [LARGE SCALE GENOMIC DNA]</scope>
    <source>
        <strain evidence="3 4">KC12</strain>
    </source>
</reference>
<dbReference type="RefSeq" id="WP_135288161.1">
    <property type="nucleotide sequence ID" value="NZ_QUZU01000003.1"/>
</dbReference>
<protein>
    <submittedName>
        <fullName evidence="3">Restriction endonuclease</fullName>
    </submittedName>
</protein>
<dbReference type="Proteomes" id="UP000297391">
    <property type="component" value="Unassembled WGS sequence"/>
</dbReference>
<dbReference type="InterPro" id="IPR041409">
    <property type="entry name" value="RE_AspBHI_N"/>
</dbReference>
<proteinExistence type="predicted"/>
<dbReference type="Gene3D" id="3.40.1350.10">
    <property type="match status" value="1"/>
</dbReference>
<keyword evidence="4" id="KW-1185">Reference proteome</keyword>
<evidence type="ECO:0000259" key="2">
    <source>
        <dbReference type="Pfam" id="PF18062"/>
    </source>
</evidence>
<dbReference type="OrthoDB" id="3010308at2"/>
<dbReference type="GO" id="GO:0009307">
    <property type="term" value="P:DNA restriction-modification system"/>
    <property type="evidence" value="ECO:0007669"/>
    <property type="project" value="InterPro"/>
</dbReference>
<organism evidence="3 4">
    <name type="scientific">Pseudomonas kairouanensis</name>
    <dbReference type="NCBI Taxonomy" id="2293832"/>
    <lineage>
        <taxon>Bacteria</taxon>
        <taxon>Pseudomonadati</taxon>
        <taxon>Pseudomonadota</taxon>
        <taxon>Gammaproteobacteria</taxon>
        <taxon>Pseudomonadales</taxon>
        <taxon>Pseudomonadaceae</taxon>
        <taxon>Pseudomonas</taxon>
    </lineage>
</organism>
<comment type="caution">
    <text evidence="3">The sequence shown here is derived from an EMBL/GenBank/DDBJ whole genome shotgun (WGS) entry which is preliminary data.</text>
</comment>
<feature type="domain" description="Restriction endonuclease type IV Mrr" evidence="1">
    <location>
        <begin position="254"/>
        <end position="372"/>
    </location>
</feature>
<dbReference type="Pfam" id="PF18062">
    <property type="entry name" value="RE_AspBHI_N"/>
    <property type="match status" value="1"/>
</dbReference>
<dbReference type="AlphaFoldDB" id="A0A4Z0AYM2"/>
<accession>A0A4Z0AYM2</accession>
<feature type="domain" description="Restriction endonuclease AspBHI N-terminal" evidence="2">
    <location>
        <begin position="29"/>
        <end position="215"/>
    </location>
</feature>
<dbReference type="EMBL" id="QUZU01000003">
    <property type="protein sequence ID" value="TFY91825.1"/>
    <property type="molecule type" value="Genomic_DNA"/>
</dbReference>
<keyword evidence="3" id="KW-0255">Endonuclease</keyword>
<dbReference type="InterPro" id="IPR011856">
    <property type="entry name" value="tRNA_endonuc-like_dom_sf"/>
</dbReference>
<evidence type="ECO:0000313" key="3">
    <source>
        <dbReference type="EMBL" id="TFY91825.1"/>
    </source>
</evidence>
<evidence type="ECO:0000313" key="4">
    <source>
        <dbReference type="Proteomes" id="UP000297391"/>
    </source>
</evidence>
<keyword evidence="3" id="KW-0540">Nuclease</keyword>
<dbReference type="InterPro" id="IPR007560">
    <property type="entry name" value="Restrct_endonuc_IV_Mrr"/>
</dbReference>
<gene>
    <name evidence="3" type="ORF">DYL59_04935</name>
</gene>
<name>A0A4Z0AYM2_9PSED</name>
<dbReference type="GO" id="GO:0003677">
    <property type="term" value="F:DNA binding"/>
    <property type="evidence" value="ECO:0007669"/>
    <property type="project" value="InterPro"/>
</dbReference>
<dbReference type="GO" id="GO:0004519">
    <property type="term" value="F:endonuclease activity"/>
    <property type="evidence" value="ECO:0007669"/>
    <property type="project" value="UniProtKB-KW"/>
</dbReference>
<sequence length="397" mass="44278">MSDNLVFSLEQLETADLLIDARYAGGRKGNASDDPLTKLLSLSNGGGFRIRGTYEDPRLIVLTSSMEDLDWPDNLDLTTGIFTYYGDNKKPGRKLNETPRRGNFLLELVFSRLNAGERDKIPPILIFTKAGIYRDVVFRGLAIPGAIGSTHNDDLVAVWHTTAGQRFQNYRATFTVLNLQNTPRAWLNDIIHEGVVGVDSKHAPTEWLKWIKSGQYTPLIAKRSQPVRSKLEQLPSSTSDKAILAKLHQHFQSNPYAFEHCAANLVRLCLPNTVELDLTRPFRDGGRDGIGKLRIGRPETSVLVDFAIEAKCYGLGNSVGVREVSRLISRLRHRQFGVLVTTSWVNHQAYSEIVEDGHPVMILSGKDVIELLKESGLNTLDSLGKWLEATYPITKAT</sequence>
<dbReference type="Pfam" id="PF04471">
    <property type="entry name" value="Mrr_cat"/>
    <property type="match status" value="1"/>
</dbReference>
<evidence type="ECO:0000259" key="1">
    <source>
        <dbReference type="Pfam" id="PF04471"/>
    </source>
</evidence>
<dbReference type="Gene3D" id="2.30.280.20">
    <property type="match status" value="1"/>
</dbReference>